<dbReference type="STRING" id="376427.SAMN04487954_101374"/>
<dbReference type="RefSeq" id="WP_089682475.1">
    <property type="nucleotide sequence ID" value="NZ_FNES01000001.1"/>
</dbReference>
<reference evidence="2 3" key="1">
    <citation type="submission" date="2016-10" db="EMBL/GenBank/DDBJ databases">
        <authorList>
            <person name="de Groot N.N."/>
        </authorList>
    </citation>
    <scope>NUCLEOTIDE SEQUENCE [LARGE SCALE GENOMIC DNA]</scope>
    <source>
        <strain evidence="2 3">CGMCC 1.6133</strain>
    </source>
</reference>
<dbReference type="EMBL" id="FNES01000001">
    <property type="protein sequence ID" value="SDI81389.1"/>
    <property type="molecule type" value="Genomic_DNA"/>
</dbReference>
<gene>
    <name evidence="2" type="ORF">SAMN04487954_101374</name>
</gene>
<dbReference type="Gene3D" id="3.30.1330.40">
    <property type="entry name" value="RutC-like"/>
    <property type="match status" value="1"/>
</dbReference>
<protein>
    <submittedName>
        <fullName evidence="2">2-iminobutanoate/2-iminopropanoate deaminase</fullName>
    </submittedName>
</protein>
<organism evidence="2 3">
    <name type="scientific">Billgrantia gudaonensis</name>
    <dbReference type="NCBI Taxonomy" id="376427"/>
    <lineage>
        <taxon>Bacteria</taxon>
        <taxon>Pseudomonadati</taxon>
        <taxon>Pseudomonadota</taxon>
        <taxon>Gammaproteobacteria</taxon>
        <taxon>Oceanospirillales</taxon>
        <taxon>Halomonadaceae</taxon>
        <taxon>Billgrantia</taxon>
    </lineage>
</organism>
<dbReference type="GO" id="GO:0019239">
    <property type="term" value="F:deaminase activity"/>
    <property type="evidence" value="ECO:0007669"/>
    <property type="project" value="TreeGrafter"/>
</dbReference>
<dbReference type="Proteomes" id="UP000198525">
    <property type="component" value="Unassembled WGS sequence"/>
</dbReference>
<dbReference type="InterPro" id="IPR035959">
    <property type="entry name" value="RutC-like_sf"/>
</dbReference>
<dbReference type="CDD" id="cd00448">
    <property type="entry name" value="YjgF_YER057c_UK114_family"/>
    <property type="match status" value="1"/>
</dbReference>
<dbReference type="OrthoDB" id="9803101at2"/>
<evidence type="ECO:0000313" key="2">
    <source>
        <dbReference type="EMBL" id="SDI81389.1"/>
    </source>
</evidence>
<dbReference type="SUPFAM" id="SSF55298">
    <property type="entry name" value="YjgF-like"/>
    <property type="match status" value="1"/>
</dbReference>
<dbReference type="GO" id="GO:0005829">
    <property type="term" value="C:cytosol"/>
    <property type="evidence" value="ECO:0007669"/>
    <property type="project" value="TreeGrafter"/>
</dbReference>
<dbReference type="InterPro" id="IPR006175">
    <property type="entry name" value="YjgF/YER057c/UK114"/>
</dbReference>
<comment type="similarity">
    <text evidence="1">Belongs to the RutC family.</text>
</comment>
<accession>A0A1G8NMA3</accession>
<dbReference type="Pfam" id="PF01042">
    <property type="entry name" value="Ribonuc_L-PSP"/>
    <property type="match status" value="1"/>
</dbReference>
<keyword evidence="3" id="KW-1185">Reference proteome</keyword>
<dbReference type="AlphaFoldDB" id="A0A1G8NMA3"/>
<evidence type="ECO:0000313" key="3">
    <source>
        <dbReference type="Proteomes" id="UP000198525"/>
    </source>
</evidence>
<dbReference type="PANTHER" id="PTHR11803">
    <property type="entry name" value="2-IMINOBUTANOATE/2-IMINOPROPANOATE DEAMINASE RIDA"/>
    <property type="match status" value="1"/>
</dbReference>
<proteinExistence type="inferred from homology"/>
<evidence type="ECO:0000256" key="1">
    <source>
        <dbReference type="ARBA" id="ARBA00010552"/>
    </source>
</evidence>
<name>A0A1G8NMA3_9GAMM</name>
<dbReference type="PANTHER" id="PTHR11803:SF58">
    <property type="entry name" value="PROTEIN HMF1-RELATED"/>
    <property type="match status" value="1"/>
</dbReference>
<sequence>MPQYRNDPTLEVPVFPGSHVVFDDHYLFVSGLTVTDIQGGETVLGDIGEETTWILHRLKRMLAFVGADLADTVRADVHLTNLDDIHEFDAAYAEFFHHERYPARTCTESPRLYGGANVEITLMVKRRPAPNGDDGAEAASHET</sequence>